<accession>A0ABQ9ZV96</accession>
<gene>
    <name evidence="1" type="ORF">OUZ56_031813</name>
</gene>
<evidence type="ECO:0000313" key="2">
    <source>
        <dbReference type="Proteomes" id="UP001234178"/>
    </source>
</evidence>
<comment type="caution">
    <text evidence="1">The sequence shown here is derived from an EMBL/GenBank/DDBJ whole genome shotgun (WGS) entry which is preliminary data.</text>
</comment>
<dbReference type="EMBL" id="JAOYFB010000005">
    <property type="protein sequence ID" value="KAK4016846.1"/>
    <property type="molecule type" value="Genomic_DNA"/>
</dbReference>
<proteinExistence type="predicted"/>
<evidence type="ECO:0000313" key="1">
    <source>
        <dbReference type="EMBL" id="KAK4016846.1"/>
    </source>
</evidence>
<organism evidence="1 2">
    <name type="scientific">Daphnia magna</name>
    <dbReference type="NCBI Taxonomy" id="35525"/>
    <lineage>
        <taxon>Eukaryota</taxon>
        <taxon>Metazoa</taxon>
        <taxon>Ecdysozoa</taxon>
        <taxon>Arthropoda</taxon>
        <taxon>Crustacea</taxon>
        <taxon>Branchiopoda</taxon>
        <taxon>Diplostraca</taxon>
        <taxon>Cladocera</taxon>
        <taxon>Anomopoda</taxon>
        <taxon>Daphniidae</taxon>
        <taxon>Daphnia</taxon>
    </lineage>
</organism>
<sequence>MKREGCYLSFIYNVRCNDKKDSAPNKPQETVYGWGEFDIRRDGTRLLYGKERNEREKLLAQPTELIPSLILIIIMDHRYSGRWLLVAIERSNAWHIIQIFVVFKSYANVRT</sequence>
<dbReference type="Proteomes" id="UP001234178">
    <property type="component" value="Unassembled WGS sequence"/>
</dbReference>
<keyword evidence="2" id="KW-1185">Reference proteome</keyword>
<name>A0ABQ9ZV96_9CRUS</name>
<reference evidence="1 2" key="1">
    <citation type="journal article" date="2023" name="Nucleic Acids Res.">
        <title>The hologenome of Daphnia magna reveals possible DNA methylation and microbiome-mediated evolution of the host genome.</title>
        <authorList>
            <person name="Chaturvedi A."/>
            <person name="Li X."/>
            <person name="Dhandapani V."/>
            <person name="Marshall H."/>
            <person name="Kissane S."/>
            <person name="Cuenca-Cambronero M."/>
            <person name="Asole G."/>
            <person name="Calvet F."/>
            <person name="Ruiz-Romero M."/>
            <person name="Marangio P."/>
            <person name="Guigo R."/>
            <person name="Rago D."/>
            <person name="Mirbahai L."/>
            <person name="Eastwood N."/>
            <person name="Colbourne J.K."/>
            <person name="Zhou J."/>
            <person name="Mallon E."/>
            <person name="Orsini L."/>
        </authorList>
    </citation>
    <scope>NUCLEOTIDE SEQUENCE [LARGE SCALE GENOMIC DNA]</scope>
    <source>
        <strain evidence="1">LRV0_1</strain>
    </source>
</reference>
<protein>
    <submittedName>
        <fullName evidence="1">Uncharacterized protein</fullName>
    </submittedName>
</protein>